<dbReference type="EMBL" id="MDBP01000080">
    <property type="protein sequence ID" value="PMP09995.1"/>
    <property type="molecule type" value="Genomic_DNA"/>
</dbReference>
<reference evidence="1" key="2">
    <citation type="submission" date="2016-07" db="EMBL/GenBank/DDBJ databases">
        <authorList>
            <person name="Wan K."/>
            <person name="Booth B."/>
            <person name="Spirohn K."/>
            <person name="Hao T."/>
            <person name="Hu Y."/>
            <person name="Calderwood M."/>
            <person name="Hill D."/>
            <person name="Mohr S."/>
            <person name="Vidal M."/>
            <person name="Celniker S."/>
            <person name="Perrimon N."/>
        </authorList>
    </citation>
    <scope>NUCLEOTIDE SEQUENCE</scope>
    <source>
        <strain evidence="1">10N.222.48.A2</strain>
    </source>
</reference>
<gene>
    <name evidence="1" type="ORF">BCS92_02400</name>
    <name evidence="2" type="ORF">FC057_12450</name>
</gene>
<comment type="caution">
    <text evidence="1">The sequence shown here is derived from an EMBL/GenBank/DDBJ whole genome shotgun (WGS) entry which is preliminary data.</text>
</comment>
<reference evidence="3" key="1">
    <citation type="submission" date="2016-07" db="EMBL/GenBank/DDBJ databases">
        <title>Nontailed viruses are major unrecognized killers of bacteria in the ocean.</title>
        <authorList>
            <person name="Kauffman K."/>
            <person name="Hussain F."/>
            <person name="Yang J."/>
            <person name="Arevalo P."/>
            <person name="Brown J."/>
            <person name="Cutler M."/>
            <person name="Kelly L."/>
            <person name="Polz M.F."/>
        </authorList>
    </citation>
    <scope>NUCLEOTIDE SEQUENCE [LARGE SCALE GENOMIC DNA]</scope>
    <source>
        <strain evidence="3">10N.222.48.A2</strain>
    </source>
</reference>
<proteinExistence type="predicted"/>
<name>A0A2N7NCX5_9VIBR</name>
<evidence type="ECO:0000313" key="3">
    <source>
        <dbReference type="Proteomes" id="UP000235579"/>
    </source>
</evidence>
<reference evidence="1" key="3">
    <citation type="journal article" date="2018" name="Nature">
        <title>A major lineage of non-tailed dsDNA viruses as unrecognized killers of marine bacteria.</title>
        <authorList>
            <person name="Kauffman K.M."/>
            <person name="Hussain F.A."/>
            <person name="Yang J."/>
            <person name="Arevalo P."/>
            <person name="Brown J.M."/>
            <person name="Chang W.K."/>
            <person name="VanInsberghe D."/>
            <person name="Elsherbini J."/>
            <person name="Sharma R.S."/>
            <person name="Cutler M.B."/>
            <person name="Kelly L."/>
            <person name="Polz M.F."/>
        </authorList>
    </citation>
    <scope>NUCLEOTIDE SEQUENCE</scope>
    <source>
        <strain evidence="1">10N.222.48.A2</strain>
    </source>
</reference>
<evidence type="ECO:0000313" key="1">
    <source>
        <dbReference type="EMBL" id="PMP09995.1"/>
    </source>
</evidence>
<accession>A0A2N7NCX5</accession>
<evidence type="ECO:0000313" key="2">
    <source>
        <dbReference type="EMBL" id="TKG32620.1"/>
    </source>
</evidence>
<dbReference type="AlphaFoldDB" id="A0A2N7NCX5"/>
<dbReference type="RefSeq" id="WP_102258411.1">
    <property type="nucleotide sequence ID" value="NZ_MDBG01000002.1"/>
</dbReference>
<dbReference type="EMBL" id="SYVV01000021">
    <property type="protein sequence ID" value="TKG32620.1"/>
    <property type="molecule type" value="Genomic_DNA"/>
</dbReference>
<reference evidence="2 4" key="4">
    <citation type="submission" date="2019-04" db="EMBL/GenBank/DDBJ databases">
        <title>A reverse ecology approach based on a biological definition of microbial populations.</title>
        <authorList>
            <person name="Arevalo P."/>
            <person name="Vaninsberghe D."/>
            <person name="Elsherbini J."/>
            <person name="Gore J."/>
            <person name="Polz M."/>
        </authorList>
    </citation>
    <scope>NUCLEOTIDE SEQUENCE [LARGE SCALE GENOMIC DNA]</scope>
    <source>
        <strain evidence="2 4">10N.222.45.A8</strain>
    </source>
</reference>
<sequence>MSQRIMQFDRNDTTRDIIVCGWDRPLSQLFCYVGSETKSAYEFMPDDVDEWLLDEQLKLDKFIYVPNGDVTTECLNTLKRFIENGHAMLEQPMSDDVITQLLELLKEDAKTDLMNVISLHAINGQLEAK</sequence>
<dbReference type="Proteomes" id="UP000308018">
    <property type="component" value="Unassembled WGS sequence"/>
</dbReference>
<organism evidence="1 3">
    <name type="scientific">Vibrio tasmaniensis</name>
    <dbReference type="NCBI Taxonomy" id="212663"/>
    <lineage>
        <taxon>Bacteria</taxon>
        <taxon>Pseudomonadati</taxon>
        <taxon>Pseudomonadota</taxon>
        <taxon>Gammaproteobacteria</taxon>
        <taxon>Vibrionales</taxon>
        <taxon>Vibrionaceae</taxon>
        <taxon>Vibrio</taxon>
    </lineage>
</organism>
<protein>
    <submittedName>
        <fullName evidence="1">Uncharacterized protein</fullName>
    </submittedName>
</protein>
<dbReference type="Proteomes" id="UP000235579">
    <property type="component" value="Unassembled WGS sequence"/>
</dbReference>
<evidence type="ECO:0000313" key="4">
    <source>
        <dbReference type="Proteomes" id="UP000308018"/>
    </source>
</evidence>